<organism evidence="3 4">
    <name type="scientific">Drechslerella dactyloides</name>
    <name type="common">Nematode-trapping fungus</name>
    <name type="synonym">Arthrobotrys dactyloides</name>
    <dbReference type="NCBI Taxonomy" id="74499"/>
    <lineage>
        <taxon>Eukaryota</taxon>
        <taxon>Fungi</taxon>
        <taxon>Dikarya</taxon>
        <taxon>Ascomycota</taxon>
        <taxon>Pezizomycotina</taxon>
        <taxon>Orbiliomycetes</taxon>
        <taxon>Orbiliales</taxon>
        <taxon>Orbiliaceae</taxon>
        <taxon>Drechslerella</taxon>
    </lineage>
</organism>
<gene>
    <name evidence="3" type="ORF">Dda_0064</name>
</gene>
<feature type="domain" description="F-box" evidence="2">
    <location>
        <begin position="19"/>
        <end position="64"/>
    </location>
</feature>
<proteinExistence type="predicted"/>
<evidence type="ECO:0000259" key="2">
    <source>
        <dbReference type="PROSITE" id="PS50181"/>
    </source>
</evidence>
<dbReference type="Proteomes" id="UP001221413">
    <property type="component" value="Unassembled WGS sequence"/>
</dbReference>
<evidence type="ECO:0000313" key="4">
    <source>
        <dbReference type="Proteomes" id="UP001221413"/>
    </source>
</evidence>
<dbReference type="SUPFAM" id="SSF81383">
    <property type="entry name" value="F-box domain"/>
    <property type="match status" value="1"/>
</dbReference>
<dbReference type="InterPro" id="IPR036047">
    <property type="entry name" value="F-box-like_dom_sf"/>
</dbReference>
<evidence type="ECO:0000313" key="3">
    <source>
        <dbReference type="EMBL" id="KAJ6263927.1"/>
    </source>
</evidence>
<evidence type="ECO:0000256" key="1">
    <source>
        <dbReference type="SAM" id="MobiDB-lite"/>
    </source>
</evidence>
<reference evidence="3" key="1">
    <citation type="submission" date="2023-01" db="EMBL/GenBank/DDBJ databases">
        <title>The chitinases involved in constricting ring structure development in the nematode-trapping fungus Drechslerella dactyloides.</title>
        <authorList>
            <person name="Wang R."/>
            <person name="Zhang L."/>
            <person name="Tang P."/>
            <person name="Li S."/>
            <person name="Liang L."/>
        </authorList>
    </citation>
    <scope>NUCLEOTIDE SEQUENCE</scope>
    <source>
        <strain evidence="3">YMF1.00031</strain>
    </source>
</reference>
<keyword evidence="4" id="KW-1185">Reference proteome</keyword>
<comment type="caution">
    <text evidence="3">The sequence shown here is derived from an EMBL/GenBank/DDBJ whole genome shotgun (WGS) entry which is preliminary data.</text>
</comment>
<feature type="region of interest" description="Disordered" evidence="1">
    <location>
        <begin position="170"/>
        <end position="189"/>
    </location>
</feature>
<accession>A0AAD6J517</accession>
<name>A0AAD6J517_DREDA</name>
<dbReference type="AlphaFoldDB" id="A0AAD6J517"/>
<sequence>MAEKLRPLGGAAVRPKPTLSKFAALPSDIIYEICDYLPNADILRLQLVSSTILHKLPRSRIDAIHSHKTYFLCHDGIRKLEQLAEIPALAERVTHITFDLESPYVGLLKRYWCIGTAMGYPQETRFKLQRWYHNHMSRRLSMSSRRSRTKEKSDKPGRLRRMLRKLKSFSSGEYSSKKQPKKLDPMAMESEPPNYEDAFHEIFTLFEVHLTTLYSQWNGKAELLDKITKAFRSLPNLKVLEFIRTDITKEDPSTMLSVWRQYNPDLQWLLSSNPEIEDGDLPWTDWFSREALHSYLWEAYPSILFCAVQAERQISEIRVGTLSSEYPKAGAMLSFFEPYHARVSDTTGRQASDSEMKNWIAKNQQAYCNSFRGLRRLEICLDEKEKEPYHTSYHTVSPLFLETVRNVEELSVWRMPNEIRRDNTAEFVMPTSTKLESLRRLEIGRAGVTLNGLIEFLRTNKESLREVTCAEETFGSNVAQKAEIISFLNAARDELQLKTLEADFLVATESGRLVDEKKYYLSVKVHGDWKSLTHCSFEVGMKYRHSSIMDGKDTIQSHWIQKHSWEEFLQAVQKADIEKHFNPR</sequence>
<dbReference type="InterPro" id="IPR001810">
    <property type="entry name" value="F-box_dom"/>
</dbReference>
<protein>
    <recommendedName>
        <fullName evidence="2">F-box domain-containing protein</fullName>
    </recommendedName>
</protein>
<dbReference type="EMBL" id="JAQGDS010000001">
    <property type="protein sequence ID" value="KAJ6263927.1"/>
    <property type="molecule type" value="Genomic_DNA"/>
</dbReference>
<dbReference type="PROSITE" id="PS50181">
    <property type="entry name" value="FBOX"/>
    <property type="match status" value="1"/>
</dbReference>
<dbReference type="CDD" id="cd09917">
    <property type="entry name" value="F-box_SF"/>
    <property type="match status" value="1"/>
</dbReference>